<dbReference type="InterPro" id="IPR000119">
    <property type="entry name" value="Hist_DNA-bd"/>
</dbReference>
<dbReference type="PROSITE" id="PS00045">
    <property type="entry name" value="HISTONE_LIKE"/>
    <property type="match status" value="1"/>
</dbReference>
<gene>
    <name evidence="4" type="ORF">CYCCA115_LOCUS21045</name>
</gene>
<dbReference type="GO" id="GO:0003677">
    <property type="term" value="F:DNA binding"/>
    <property type="evidence" value="ECO:0007669"/>
    <property type="project" value="UniProtKB-KW"/>
</dbReference>
<accession>A0AAD2G7N3</accession>
<name>A0AAD2G7N3_9STRA</name>
<dbReference type="SUPFAM" id="SSF47729">
    <property type="entry name" value="IHF-like DNA-binding proteins"/>
    <property type="match status" value="1"/>
</dbReference>
<proteinExistence type="inferred from homology"/>
<evidence type="ECO:0000256" key="1">
    <source>
        <dbReference type="ARBA" id="ARBA00023125"/>
    </source>
</evidence>
<keyword evidence="5" id="KW-1185">Reference proteome</keyword>
<evidence type="ECO:0008006" key="6">
    <source>
        <dbReference type="Google" id="ProtNLM"/>
    </source>
</evidence>
<dbReference type="Pfam" id="PF00216">
    <property type="entry name" value="Bac_DNA_binding"/>
    <property type="match status" value="1"/>
</dbReference>
<evidence type="ECO:0000313" key="4">
    <source>
        <dbReference type="EMBL" id="CAJ1965295.1"/>
    </source>
</evidence>
<dbReference type="GO" id="GO:0030527">
    <property type="term" value="F:structural constituent of chromatin"/>
    <property type="evidence" value="ECO:0007669"/>
    <property type="project" value="InterPro"/>
</dbReference>
<reference evidence="4" key="1">
    <citation type="submission" date="2023-08" db="EMBL/GenBank/DDBJ databases">
        <authorList>
            <person name="Audoor S."/>
            <person name="Bilcke G."/>
        </authorList>
    </citation>
    <scope>NUCLEOTIDE SEQUENCE</scope>
</reference>
<sequence>MKLSLVILAILALFFTNHAEAFARGTATTRSQPLSATSTQLSAAAKKKTAKKKAASKKSTAALEVEPLKKPELVAQIAETLDITKVAADAALTAVIDTIADNIVDKKKVSLPGFGTFQLKQRAARKGRNPQTGEELDIAASLSPTFTAAKGLKERANE</sequence>
<comment type="similarity">
    <text evidence="2">Belongs to the bacterial histone-like protein family.</text>
</comment>
<dbReference type="Proteomes" id="UP001295423">
    <property type="component" value="Unassembled WGS sequence"/>
</dbReference>
<dbReference type="PRINTS" id="PR01727">
    <property type="entry name" value="DNABINDINGHU"/>
</dbReference>
<feature type="signal peptide" evidence="3">
    <location>
        <begin position="1"/>
        <end position="21"/>
    </location>
</feature>
<dbReference type="Gene3D" id="4.10.520.10">
    <property type="entry name" value="IHF-like DNA-binding proteins"/>
    <property type="match status" value="1"/>
</dbReference>
<organism evidence="4 5">
    <name type="scientific">Cylindrotheca closterium</name>
    <dbReference type="NCBI Taxonomy" id="2856"/>
    <lineage>
        <taxon>Eukaryota</taxon>
        <taxon>Sar</taxon>
        <taxon>Stramenopiles</taxon>
        <taxon>Ochrophyta</taxon>
        <taxon>Bacillariophyta</taxon>
        <taxon>Bacillariophyceae</taxon>
        <taxon>Bacillariophycidae</taxon>
        <taxon>Bacillariales</taxon>
        <taxon>Bacillariaceae</taxon>
        <taxon>Cylindrotheca</taxon>
    </lineage>
</organism>
<dbReference type="AlphaFoldDB" id="A0AAD2G7N3"/>
<dbReference type="CDD" id="cd13831">
    <property type="entry name" value="HU"/>
    <property type="match status" value="1"/>
</dbReference>
<evidence type="ECO:0000256" key="3">
    <source>
        <dbReference type="SAM" id="SignalP"/>
    </source>
</evidence>
<dbReference type="PANTHER" id="PTHR33175">
    <property type="entry name" value="DNA-BINDING PROTEIN HU"/>
    <property type="match status" value="1"/>
</dbReference>
<dbReference type="PANTHER" id="PTHR33175:SF3">
    <property type="entry name" value="DNA-BINDING PROTEIN HU-BETA"/>
    <property type="match status" value="1"/>
</dbReference>
<comment type="caution">
    <text evidence="4">The sequence shown here is derived from an EMBL/GenBank/DDBJ whole genome shotgun (WGS) entry which is preliminary data.</text>
</comment>
<keyword evidence="1" id="KW-0238">DNA-binding</keyword>
<dbReference type="EMBL" id="CAKOGP040002202">
    <property type="protein sequence ID" value="CAJ1965295.1"/>
    <property type="molecule type" value="Genomic_DNA"/>
</dbReference>
<dbReference type="InterPro" id="IPR010992">
    <property type="entry name" value="IHF-like_DNA-bd_dom_sf"/>
</dbReference>
<dbReference type="InterPro" id="IPR020816">
    <property type="entry name" value="Histone-like_DNA-bd_CS"/>
</dbReference>
<evidence type="ECO:0000256" key="2">
    <source>
        <dbReference type="RuleBase" id="RU003939"/>
    </source>
</evidence>
<evidence type="ECO:0000313" key="5">
    <source>
        <dbReference type="Proteomes" id="UP001295423"/>
    </source>
</evidence>
<dbReference type="SMART" id="SM00411">
    <property type="entry name" value="BHL"/>
    <property type="match status" value="1"/>
</dbReference>
<protein>
    <recommendedName>
        <fullName evidence="6">HU family DNA-binding protein</fullName>
    </recommendedName>
</protein>
<feature type="chain" id="PRO_5042254963" description="HU family DNA-binding protein" evidence="3">
    <location>
        <begin position="22"/>
        <end position="158"/>
    </location>
</feature>
<keyword evidence="3" id="KW-0732">Signal</keyword>